<dbReference type="RefSeq" id="WP_120191386.1">
    <property type="nucleotide sequence ID" value="NZ_RAPK01000006.1"/>
</dbReference>
<reference evidence="2 3" key="1">
    <citation type="submission" date="2018-09" db="EMBL/GenBank/DDBJ databases">
        <title>Genomic Encyclopedia of Archaeal and Bacterial Type Strains, Phase II (KMG-II): from individual species to whole genera.</title>
        <authorList>
            <person name="Goeker M."/>
        </authorList>
    </citation>
    <scope>NUCLEOTIDE SEQUENCE [LARGE SCALE GENOMIC DNA]</scope>
    <source>
        <strain evidence="2 3">DSM 17008</strain>
    </source>
</reference>
<feature type="transmembrane region" description="Helical" evidence="1">
    <location>
        <begin position="148"/>
        <end position="166"/>
    </location>
</feature>
<keyword evidence="1" id="KW-0812">Transmembrane</keyword>
<feature type="transmembrane region" description="Helical" evidence="1">
    <location>
        <begin position="5"/>
        <end position="22"/>
    </location>
</feature>
<keyword evidence="1" id="KW-1133">Transmembrane helix</keyword>
<feature type="transmembrane region" description="Helical" evidence="1">
    <location>
        <begin position="114"/>
        <end position="136"/>
    </location>
</feature>
<dbReference type="OrthoDB" id="2855832at2"/>
<feature type="transmembrane region" description="Helical" evidence="1">
    <location>
        <begin position="42"/>
        <end position="62"/>
    </location>
</feature>
<organism evidence="2 3">
    <name type="scientific">Sinobaca qinghaiensis</name>
    <dbReference type="NCBI Taxonomy" id="342944"/>
    <lineage>
        <taxon>Bacteria</taxon>
        <taxon>Bacillati</taxon>
        <taxon>Bacillota</taxon>
        <taxon>Bacilli</taxon>
        <taxon>Bacillales</taxon>
        <taxon>Sporolactobacillaceae</taxon>
        <taxon>Sinobaca</taxon>
    </lineage>
</organism>
<sequence>MSKWSIFQTVLLIMLAGYFYLLETSSTKINDASSAGSFTAINSVYSLLLFIGVVIVCFYLLLFFQQKKNSKFLHSPIWKKMPLLAILSGVVSLFLFILIDISIDLYSLVQNYRIYLYVFISYFLFLVYIFIFSLLSNFIMNDQPKEKTLHFSPWAALGIFIAVFMVF</sequence>
<evidence type="ECO:0000313" key="2">
    <source>
        <dbReference type="EMBL" id="RKD75964.1"/>
    </source>
</evidence>
<feature type="transmembrane region" description="Helical" evidence="1">
    <location>
        <begin position="83"/>
        <end position="108"/>
    </location>
</feature>
<keyword evidence="1" id="KW-0472">Membrane</keyword>
<name>A0A419V797_9BACL</name>
<comment type="caution">
    <text evidence="2">The sequence shown here is derived from an EMBL/GenBank/DDBJ whole genome shotgun (WGS) entry which is preliminary data.</text>
</comment>
<accession>A0A419V797</accession>
<dbReference type="EMBL" id="RAPK01000006">
    <property type="protein sequence ID" value="RKD75964.1"/>
    <property type="molecule type" value="Genomic_DNA"/>
</dbReference>
<evidence type="ECO:0000313" key="3">
    <source>
        <dbReference type="Proteomes" id="UP000285120"/>
    </source>
</evidence>
<proteinExistence type="predicted"/>
<protein>
    <submittedName>
        <fullName evidence="2">Uncharacterized protein</fullName>
    </submittedName>
</protein>
<evidence type="ECO:0000256" key="1">
    <source>
        <dbReference type="SAM" id="Phobius"/>
    </source>
</evidence>
<gene>
    <name evidence="2" type="ORF">ATL39_0174</name>
</gene>
<keyword evidence="3" id="KW-1185">Reference proteome</keyword>
<dbReference type="Proteomes" id="UP000285120">
    <property type="component" value="Unassembled WGS sequence"/>
</dbReference>
<dbReference type="AlphaFoldDB" id="A0A419V797"/>